<organism evidence="1 2">
    <name type="scientific">Ixodes persulcatus</name>
    <name type="common">Taiga tick</name>
    <dbReference type="NCBI Taxonomy" id="34615"/>
    <lineage>
        <taxon>Eukaryota</taxon>
        <taxon>Metazoa</taxon>
        <taxon>Ecdysozoa</taxon>
        <taxon>Arthropoda</taxon>
        <taxon>Chelicerata</taxon>
        <taxon>Arachnida</taxon>
        <taxon>Acari</taxon>
        <taxon>Parasitiformes</taxon>
        <taxon>Ixodida</taxon>
        <taxon>Ixodoidea</taxon>
        <taxon>Ixodidae</taxon>
        <taxon>Ixodinae</taxon>
        <taxon>Ixodes</taxon>
    </lineage>
</organism>
<feature type="non-terminal residue" evidence="1">
    <location>
        <position position="1"/>
    </location>
</feature>
<comment type="caution">
    <text evidence="1">The sequence shown here is derived from an EMBL/GenBank/DDBJ whole genome shotgun (WGS) entry which is preliminary data.</text>
</comment>
<dbReference type="EMBL" id="JABSTQ010009208">
    <property type="protein sequence ID" value="KAG0431635.1"/>
    <property type="molecule type" value="Genomic_DNA"/>
</dbReference>
<evidence type="ECO:0000313" key="1">
    <source>
        <dbReference type="EMBL" id="KAG0431635.1"/>
    </source>
</evidence>
<evidence type="ECO:0000313" key="2">
    <source>
        <dbReference type="Proteomes" id="UP000805193"/>
    </source>
</evidence>
<sequence length="699" mass="76198">VFTETGYGTTISAYLGPERARAISALPSRDQNIVIVHTPDIEATDRLIGDFVVNTEKGSISLQGYLRQNGGNTCHGVIVVRNTDTTETPQHRVCWRAGTIVEIRIFGTSNKARITFAGKEKPRYVHYDNMVVSVQNYYKTIPACGQCGAVGHRAGACPNLQPNTCGLCGIQAPLVEGVRTPHNCVPRCSVCSGAHATNSHNCAAKFRTPKVAAQTGGKENMAPKKKSRHLGPPATSLAGKPLTPRSQRHLPEVLESDRRRSRHHTAAWRNESRRRVARPGAGSTRTKTEIRKMYKRALDLPMDTSNQRLIGLGMMASAVETPQTKIVCYFTSWAFYRVEEGKFLPENVDPSLCTHINYAFAFLDSTSLKIVASDPWADLDNQFYKKVNDLKLLNPKLKVLLSLGGWTESGSDKYSRLCASASARKAFVTDSVAFLKRYGFDGLDIDWEYPNCWQGNCGSSPKDKANFVLFLQELNAAFKQQKPALLLTIAMSANVNVMKQAYDVPNIFKHLDFANLMAYDYAGSWSTKTGHHSPLQKAYGETDPTASVEYSVNALLALGAPANKVVLGVPFYGRSFTLSDPAQNGIGAPVKGAGAAGAITKEPGSLSYYEICKSLKTGGWTTMMDPSAGPYAFSGDQWVGFDGPRSLAKKAKFVKAHGLAGIMAWELSMDDFSGLCGSKYPLLTAINTELKSTDATSSR</sequence>
<reference evidence="1 2" key="1">
    <citation type="journal article" date="2020" name="Cell">
        <title>Large-Scale Comparative Analyses of Tick Genomes Elucidate Their Genetic Diversity and Vector Capacities.</title>
        <authorList>
            <consortium name="Tick Genome and Microbiome Consortium (TIGMIC)"/>
            <person name="Jia N."/>
            <person name="Wang J."/>
            <person name="Shi W."/>
            <person name="Du L."/>
            <person name="Sun Y."/>
            <person name="Zhan W."/>
            <person name="Jiang J.F."/>
            <person name="Wang Q."/>
            <person name="Zhang B."/>
            <person name="Ji P."/>
            <person name="Bell-Sakyi L."/>
            <person name="Cui X.M."/>
            <person name="Yuan T.T."/>
            <person name="Jiang B.G."/>
            <person name="Yang W.F."/>
            <person name="Lam T.T."/>
            <person name="Chang Q.C."/>
            <person name="Ding S.J."/>
            <person name="Wang X.J."/>
            <person name="Zhu J.G."/>
            <person name="Ruan X.D."/>
            <person name="Zhao L."/>
            <person name="Wei J.T."/>
            <person name="Ye R.Z."/>
            <person name="Que T.C."/>
            <person name="Du C.H."/>
            <person name="Zhou Y.H."/>
            <person name="Cheng J.X."/>
            <person name="Dai P.F."/>
            <person name="Guo W.B."/>
            <person name="Han X.H."/>
            <person name="Huang E.J."/>
            <person name="Li L.F."/>
            <person name="Wei W."/>
            <person name="Gao Y.C."/>
            <person name="Liu J.Z."/>
            <person name="Shao H.Z."/>
            <person name="Wang X."/>
            <person name="Wang C.C."/>
            <person name="Yang T.C."/>
            <person name="Huo Q.B."/>
            <person name="Li W."/>
            <person name="Chen H.Y."/>
            <person name="Chen S.E."/>
            <person name="Zhou L.G."/>
            <person name="Ni X.B."/>
            <person name="Tian J.H."/>
            <person name="Sheng Y."/>
            <person name="Liu T."/>
            <person name="Pan Y.S."/>
            <person name="Xia L.Y."/>
            <person name="Li J."/>
            <person name="Zhao F."/>
            <person name="Cao W.C."/>
        </authorList>
    </citation>
    <scope>NUCLEOTIDE SEQUENCE [LARGE SCALE GENOMIC DNA]</scope>
    <source>
        <strain evidence="1">Iper-2018</strain>
    </source>
</reference>
<name>A0AC60QCC7_IXOPE</name>
<proteinExistence type="predicted"/>
<dbReference type="Proteomes" id="UP000805193">
    <property type="component" value="Unassembled WGS sequence"/>
</dbReference>
<protein>
    <submittedName>
        <fullName evidence="1">Uncharacterized protein</fullName>
    </submittedName>
</protein>
<gene>
    <name evidence="1" type="ORF">HPB47_021575</name>
</gene>
<accession>A0AC60QCC7</accession>
<keyword evidence="2" id="KW-1185">Reference proteome</keyword>